<dbReference type="GO" id="GO:0043565">
    <property type="term" value="F:sequence-specific DNA binding"/>
    <property type="evidence" value="ECO:0007669"/>
    <property type="project" value="InterPro"/>
</dbReference>
<dbReference type="Proteomes" id="UP000565715">
    <property type="component" value="Unassembled WGS sequence"/>
</dbReference>
<dbReference type="GO" id="GO:0003700">
    <property type="term" value="F:DNA-binding transcription factor activity"/>
    <property type="evidence" value="ECO:0007669"/>
    <property type="project" value="InterPro"/>
</dbReference>
<dbReference type="SUPFAM" id="SSF52317">
    <property type="entry name" value="Class I glutamine amidotransferase-like"/>
    <property type="match status" value="1"/>
</dbReference>
<dbReference type="InterPro" id="IPR009057">
    <property type="entry name" value="Homeodomain-like_sf"/>
</dbReference>
<evidence type="ECO:0000313" key="4">
    <source>
        <dbReference type="EMBL" id="NKY35939.1"/>
    </source>
</evidence>
<dbReference type="InterPro" id="IPR002818">
    <property type="entry name" value="DJ-1/PfpI"/>
</dbReference>
<proteinExistence type="predicted"/>
<dbReference type="PANTHER" id="PTHR43130:SF3">
    <property type="entry name" value="HTH-TYPE TRANSCRIPTIONAL REGULATOR RV1931C"/>
    <property type="match status" value="1"/>
</dbReference>
<dbReference type="InterPro" id="IPR029062">
    <property type="entry name" value="Class_I_gatase-like"/>
</dbReference>
<gene>
    <name evidence="4" type="ORF">HGA13_23105</name>
</gene>
<evidence type="ECO:0000256" key="1">
    <source>
        <dbReference type="ARBA" id="ARBA00023015"/>
    </source>
</evidence>
<protein>
    <submittedName>
        <fullName evidence="4">Helix-turn-helix domain-containing protein</fullName>
    </submittedName>
</protein>
<accession>A0A846XKZ8</accession>
<evidence type="ECO:0000313" key="5">
    <source>
        <dbReference type="Proteomes" id="UP000565715"/>
    </source>
</evidence>
<dbReference type="InterPro" id="IPR018060">
    <property type="entry name" value="HTH_AraC"/>
</dbReference>
<dbReference type="Gene3D" id="3.40.50.880">
    <property type="match status" value="1"/>
</dbReference>
<name>A0A846XKZ8_9NOCA</name>
<dbReference type="InterPro" id="IPR052158">
    <property type="entry name" value="INH-QAR"/>
</dbReference>
<feature type="domain" description="HTH araC/xylS-type" evidence="3">
    <location>
        <begin position="228"/>
        <end position="326"/>
    </location>
</feature>
<reference evidence="4 5" key="1">
    <citation type="submission" date="2020-04" db="EMBL/GenBank/DDBJ databases">
        <title>MicrobeNet Type strains.</title>
        <authorList>
            <person name="Nicholson A.C."/>
        </authorList>
    </citation>
    <scope>NUCLEOTIDE SEQUENCE [LARGE SCALE GENOMIC DNA]</scope>
    <source>
        <strain evidence="4 5">DSM 45078</strain>
    </source>
</reference>
<keyword evidence="2" id="KW-0804">Transcription</keyword>
<dbReference type="Gene3D" id="1.10.10.60">
    <property type="entry name" value="Homeodomain-like"/>
    <property type="match status" value="1"/>
</dbReference>
<dbReference type="Pfam" id="PF01965">
    <property type="entry name" value="DJ-1_PfpI"/>
    <property type="match status" value="1"/>
</dbReference>
<dbReference type="PROSITE" id="PS01124">
    <property type="entry name" value="HTH_ARAC_FAMILY_2"/>
    <property type="match status" value="1"/>
</dbReference>
<keyword evidence="5" id="KW-1185">Reference proteome</keyword>
<dbReference type="SUPFAM" id="SSF46689">
    <property type="entry name" value="Homeodomain-like"/>
    <property type="match status" value="1"/>
</dbReference>
<comment type="caution">
    <text evidence="4">The sequence shown here is derived from an EMBL/GenBank/DDBJ whole genome shotgun (WGS) entry which is preliminary data.</text>
</comment>
<dbReference type="AlphaFoldDB" id="A0A846XKZ8"/>
<organism evidence="4 5">
    <name type="scientific">Nocardia speluncae</name>
    <dbReference type="NCBI Taxonomy" id="419477"/>
    <lineage>
        <taxon>Bacteria</taxon>
        <taxon>Bacillati</taxon>
        <taxon>Actinomycetota</taxon>
        <taxon>Actinomycetes</taxon>
        <taxon>Mycobacteriales</taxon>
        <taxon>Nocardiaceae</taxon>
        <taxon>Nocardia</taxon>
    </lineage>
</organism>
<dbReference type="EMBL" id="JAAXOO010000006">
    <property type="protein sequence ID" value="NKY35939.1"/>
    <property type="molecule type" value="Genomic_DNA"/>
</dbReference>
<dbReference type="PANTHER" id="PTHR43130">
    <property type="entry name" value="ARAC-FAMILY TRANSCRIPTIONAL REGULATOR"/>
    <property type="match status" value="1"/>
</dbReference>
<dbReference type="Pfam" id="PF12833">
    <property type="entry name" value="HTH_18"/>
    <property type="match status" value="1"/>
</dbReference>
<sequence length="330" mass="35223">MDVAIVAMDGVADLGLTAVLETFALADRLRHRLVAPPSPWRVHTVSTGSSIQSGNGYTVPTVALGDLQFHSDAAAVPGVLIVPAVQIGDPQELIAHVSGVGSRPILDWIGRAHSAGVHIAGACAGTFFLAEAGVLDGLPATTSWWLGPAFRKRYTAVDLDESLTVCRTESVVTAGAYLAHVDLALSLIHTASPALAEKTARFLVTGSARAQADHIVPEVMAQGNSLLAGFEHWVRRNIGEQFRISTAAHELGITERSLQRITQAELGMSPKDFVHDIRIAHAAHLLRTTSLSLESIASRVGYLNAGTLRNLVRRRRGMSVAELRAIPNVW</sequence>
<dbReference type="RefSeq" id="WP_068045886.1">
    <property type="nucleotide sequence ID" value="NZ_JAAXOO010000006.1"/>
</dbReference>
<evidence type="ECO:0000256" key="2">
    <source>
        <dbReference type="ARBA" id="ARBA00023163"/>
    </source>
</evidence>
<dbReference type="SMART" id="SM00342">
    <property type="entry name" value="HTH_ARAC"/>
    <property type="match status" value="1"/>
</dbReference>
<keyword evidence="1" id="KW-0805">Transcription regulation</keyword>
<evidence type="ECO:0000259" key="3">
    <source>
        <dbReference type="PROSITE" id="PS01124"/>
    </source>
</evidence>